<feature type="domain" description="Homeobox" evidence="7">
    <location>
        <begin position="146"/>
        <end position="209"/>
    </location>
</feature>
<dbReference type="InterPro" id="IPR009057">
    <property type="entry name" value="Homeodomain-like_sf"/>
</dbReference>
<dbReference type="SUPFAM" id="SSF46689">
    <property type="entry name" value="Homeodomain-like"/>
    <property type="match status" value="1"/>
</dbReference>
<dbReference type="InterPro" id="IPR008422">
    <property type="entry name" value="KN_HD"/>
</dbReference>
<comment type="caution">
    <text evidence="9">The sequence shown here is derived from an EMBL/GenBank/DDBJ whole genome shotgun (WGS) entry which is preliminary data.</text>
</comment>
<feature type="compositionally biased region" description="Basic and acidic residues" evidence="6">
    <location>
        <begin position="278"/>
        <end position="288"/>
    </location>
</feature>
<dbReference type="SMART" id="SM00355">
    <property type="entry name" value="ZnF_C2H2"/>
    <property type="match status" value="3"/>
</dbReference>
<evidence type="ECO:0000259" key="7">
    <source>
        <dbReference type="PROSITE" id="PS50071"/>
    </source>
</evidence>
<evidence type="ECO:0000259" key="8">
    <source>
        <dbReference type="PROSITE" id="PS50157"/>
    </source>
</evidence>
<dbReference type="RefSeq" id="XP_022475410.1">
    <property type="nucleotide sequence ID" value="XM_022618098.1"/>
</dbReference>
<keyword evidence="1 5" id="KW-0238">DNA-binding</keyword>
<dbReference type="GO" id="GO:0008270">
    <property type="term" value="F:zinc ion binding"/>
    <property type="evidence" value="ECO:0007669"/>
    <property type="project" value="UniProtKB-KW"/>
</dbReference>
<dbReference type="AlphaFoldDB" id="A0A1G4BA28"/>
<keyword evidence="10" id="KW-1185">Reference proteome</keyword>
<dbReference type="PROSITE" id="PS50157">
    <property type="entry name" value="ZINC_FINGER_C2H2_2"/>
    <property type="match status" value="1"/>
</dbReference>
<dbReference type="Gene3D" id="1.10.10.60">
    <property type="entry name" value="Homeodomain-like"/>
    <property type="match status" value="1"/>
</dbReference>
<feature type="region of interest" description="Disordered" evidence="6">
    <location>
        <begin position="754"/>
        <end position="773"/>
    </location>
</feature>
<name>A0A1G4BA28_9PEZI</name>
<dbReference type="PROSITE" id="PS00028">
    <property type="entry name" value="ZINC_FINGER_C2H2_1"/>
    <property type="match status" value="1"/>
</dbReference>
<dbReference type="SMART" id="SM00389">
    <property type="entry name" value="HOX"/>
    <property type="match status" value="1"/>
</dbReference>
<feature type="domain" description="C2H2-type" evidence="8">
    <location>
        <begin position="361"/>
        <end position="389"/>
    </location>
</feature>
<keyword evidence="4" id="KW-0863">Zinc-finger</keyword>
<feature type="compositionally biased region" description="Low complexity" evidence="6">
    <location>
        <begin position="296"/>
        <end position="322"/>
    </location>
</feature>
<dbReference type="Pfam" id="PF05920">
    <property type="entry name" value="Homeobox_KN"/>
    <property type="match status" value="1"/>
</dbReference>
<dbReference type="GO" id="GO:0003677">
    <property type="term" value="F:DNA binding"/>
    <property type="evidence" value="ECO:0007669"/>
    <property type="project" value="UniProtKB-UniRule"/>
</dbReference>
<dbReference type="InterPro" id="IPR050224">
    <property type="entry name" value="TALE_homeobox"/>
</dbReference>
<organism evidence="9 10">
    <name type="scientific">Colletotrichum orchidophilum</name>
    <dbReference type="NCBI Taxonomy" id="1209926"/>
    <lineage>
        <taxon>Eukaryota</taxon>
        <taxon>Fungi</taxon>
        <taxon>Dikarya</taxon>
        <taxon>Ascomycota</taxon>
        <taxon>Pezizomycotina</taxon>
        <taxon>Sordariomycetes</taxon>
        <taxon>Hypocreomycetidae</taxon>
        <taxon>Glomerellales</taxon>
        <taxon>Glomerellaceae</taxon>
        <taxon>Colletotrichum</taxon>
    </lineage>
</organism>
<feature type="region of interest" description="Disordered" evidence="6">
    <location>
        <begin position="273"/>
        <end position="351"/>
    </location>
</feature>
<feature type="compositionally biased region" description="Polar residues" evidence="6">
    <location>
        <begin position="754"/>
        <end position="768"/>
    </location>
</feature>
<evidence type="ECO:0000256" key="2">
    <source>
        <dbReference type="ARBA" id="ARBA00023155"/>
    </source>
</evidence>
<dbReference type="GO" id="GO:0005634">
    <property type="term" value="C:nucleus"/>
    <property type="evidence" value="ECO:0007669"/>
    <property type="project" value="UniProtKB-SubCell"/>
</dbReference>
<accession>A0A1G4BA28</accession>
<gene>
    <name evidence="9" type="ORF">CORC01_06457</name>
</gene>
<proteinExistence type="predicted"/>
<dbReference type="Gene3D" id="3.30.160.60">
    <property type="entry name" value="Classic Zinc Finger"/>
    <property type="match status" value="1"/>
</dbReference>
<evidence type="ECO:0000256" key="1">
    <source>
        <dbReference type="ARBA" id="ARBA00023125"/>
    </source>
</evidence>
<reference evidence="9 10" key="1">
    <citation type="submission" date="2016-09" db="EMBL/GenBank/DDBJ databases">
        <authorList>
            <person name="Capua I."/>
            <person name="De Benedictis P."/>
            <person name="Joannis T."/>
            <person name="Lombin L.H."/>
            <person name="Cattoli G."/>
        </authorList>
    </citation>
    <scope>NUCLEOTIDE SEQUENCE [LARGE SCALE GENOMIC DNA]</scope>
    <source>
        <strain evidence="9 10">IMI 309357</strain>
    </source>
</reference>
<sequence length="869" mass="97069">MDKGPGAANDTQAFNIDDYTAALELDFITSNFVNNQHLDITNFGTGQDELSRELQGIGSGEPLCGLDVDSSHQQVAFELGPAAAALGGQDVSMELAQRQSVNNANQFDEPGVFMFSEALGDGEPMGHLFNNDQGINISSLQPSDTTTPPKIGTRFSSKSLRILKTWLANNNHHPYPTTEDMEMLQRQTGLSRQQITNWLANTRRRTRFKVPPKRPPSPAVTSSRTMPINIPSGAGLSDTFQNLNPLQRWQVSPPEHEPASVSAIANAVSGFSSEGEELADRSFTDTHPTRSLYGQSSASSAGTSHSSRSSANSAYSHNSHTSLRSLEPLGKGAVKRRRRRALAKRPEAKSTGTLWQTSNTYQCTFCTETFKTKHNWQRHEKSLHLSLERWECAPTGATVPDASGQPVCIFCGEANPNKDHLEKHNYQACRDRQPEDRTFYRKDHLQQHLKLVHDAKFLRWPMGDWKYESEVIRSRCGFCGHTMSSWTDRIDHLAEHFKDGKTMADWHGDWGFDDNVLNMVENSMAPYMIHMERNSPWPFTTKQGVPETPPNAYELIKLELNHFSAEHQNTKDQMPTNAELLYESCCVIFGCDSISFSKRPATSTQSWLRDLLMSSESIVQQARVRPMKNNAKSRFTYLSINGKANIFEACGLEEQLQSYVEISKLIESQISDEELQREACNIVERIETSSPNPSETFLNFLFSLINGSSHWLAAFRHRNGLSPSEASNATNISSTSEAILGAIAAEPGLEFSGANLSSGSTPDPSQANAAGAKAGDISKVYSTSAFFVNEDNCYRKLMKELRRFVTITTSPRNPNRRIPTDAELQHQARWISFEDDDPWNQTPADNPDWLRDFKREMGILDDDSTPSHS</sequence>
<evidence type="ECO:0000256" key="4">
    <source>
        <dbReference type="PROSITE-ProRule" id="PRU00042"/>
    </source>
</evidence>
<dbReference type="EMBL" id="MJBS01000048">
    <property type="protein sequence ID" value="OHE98260.1"/>
    <property type="molecule type" value="Genomic_DNA"/>
</dbReference>
<feature type="compositionally biased region" description="Basic residues" evidence="6">
    <location>
        <begin position="333"/>
        <end position="343"/>
    </location>
</feature>
<dbReference type="PANTHER" id="PTHR11850">
    <property type="entry name" value="HOMEOBOX PROTEIN TRANSCRIPTION FACTORS"/>
    <property type="match status" value="1"/>
</dbReference>
<keyword evidence="4" id="KW-0862">Zinc</keyword>
<evidence type="ECO:0000313" key="10">
    <source>
        <dbReference type="Proteomes" id="UP000176998"/>
    </source>
</evidence>
<protein>
    <submittedName>
        <fullName evidence="9">Homeobox and C2H2 transcription factor</fullName>
    </submittedName>
</protein>
<dbReference type="InterPro" id="IPR001356">
    <property type="entry name" value="HD"/>
</dbReference>
<dbReference type="GO" id="GO:0006355">
    <property type="term" value="P:regulation of DNA-templated transcription"/>
    <property type="evidence" value="ECO:0007669"/>
    <property type="project" value="InterPro"/>
</dbReference>
<keyword evidence="4" id="KW-0479">Metal-binding</keyword>
<dbReference type="CDD" id="cd00086">
    <property type="entry name" value="homeodomain"/>
    <property type="match status" value="1"/>
</dbReference>
<evidence type="ECO:0000256" key="5">
    <source>
        <dbReference type="PROSITE-ProRule" id="PRU00108"/>
    </source>
</evidence>
<evidence type="ECO:0000256" key="6">
    <source>
        <dbReference type="SAM" id="MobiDB-lite"/>
    </source>
</evidence>
<evidence type="ECO:0000313" key="9">
    <source>
        <dbReference type="EMBL" id="OHE98260.1"/>
    </source>
</evidence>
<feature type="region of interest" description="Disordered" evidence="6">
    <location>
        <begin position="207"/>
        <end position="240"/>
    </location>
</feature>
<dbReference type="OrthoDB" id="10056939at2759"/>
<keyword evidence="3 5" id="KW-0539">Nucleus</keyword>
<keyword evidence="2 5" id="KW-0371">Homeobox</keyword>
<dbReference type="Proteomes" id="UP000176998">
    <property type="component" value="Unassembled WGS sequence"/>
</dbReference>
<dbReference type="GeneID" id="34559608"/>
<dbReference type="STRING" id="1209926.A0A1G4BA28"/>
<feature type="DNA-binding region" description="Homeobox" evidence="5">
    <location>
        <begin position="148"/>
        <end position="210"/>
    </location>
</feature>
<evidence type="ECO:0000256" key="3">
    <source>
        <dbReference type="ARBA" id="ARBA00023242"/>
    </source>
</evidence>
<dbReference type="PROSITE" id="PS50071">
    <property type="entry name" value="HOMEOBOX_2"/>
    <property type="match status" value="1"/>
</dbReference>
<comment type="subcellular location">
    <subcellularLocation>
        <location evidence="5">Nucleus</location>
    </subcellularLocation>
</comment>
<dbReference type="InterPro" id="IPR013087">
    <property type="entry name" value="Znf_C2H2_type"/>
</dbReference>